<accession>A0A0G0Z4G3</accession>
<organism evidence="3 4">
    <name type="scientific">candidate division CPR1 bacterium GW2011_GWA2_42_17</name>
    <dbReference type="NCBI Taxonomy" id="1618341"/>
    <lineage>
        <taxon>Bacteria</taxon>
        <taxon>candidate division CPR1</taxon>
    </lineage>
</organism>
<dbReference type="AlphaFoldDB" id="A0A0G0Z4G3"/>
<keyword evidence="1" id="KW-1133">Transmembrane helix</keyword>
<dbReference type="PANTHER" id="PTHR30319">
    <property type="entry name" value="PHENYLACETIC ACID REGULATOR-RELATED TRANSCRIPTIONAL REPRESSOR"/>
    <property type="match status" value="1"/>
</dbReference>
<keyword evidence="1" id="KW-0472">Membrane</keyword>
<dbReference type="EMBL" id="LCCZ01000028">
    <property type="protein sequence ID" value="KKS43597.1"/>
    <property type="molecule type" value="Genomic_DNA"/>
</dbReference>
<reference evidence="3 4" key="1">
    <citation type="journal article" date="2015" name="Nature">
        <title>rRNA introns, odd ribosomes, and small enigmatic genomes across a large radiation of phyla.</title>
        <authorList>
            <person name="Brown C.T."/>
            <person name="Hug L.A."/>
            <person name="Thomas B.C."/>
            <person name="Sharon I."/>
            <person name="Castelle C.J."/>
            <person name="Singh A."/>
            <person name="Wilkins M.J."/>
            <person name="Williams K.H."/>
            <person name="Banfield J.F."/>
        </authorList>
    </citation>
    <scope>NUCLEOTIDE SEQUENCE [LARGE SCALE GENOMIC DNA]</scope>
</reference>
<protein>
    <recommendedName>
        <fullName evidence="2">Transcriptional repressor PaaX-like central Cas2-like domain-containing protein</fullName>
    </recommendedName>
</protein>
<feature type="transmembrane region" description="Helical" evidence="1">
    <location>
        <begin position="20"/>
        <end position="41"/>
    </location>
</feature>
<gene>
    <name evidence="3" type="ORF">UV05_C0028G0006</name>
</gene>
<name>A0A0G0Z4G3_9BACT</name>
<comment type="caution">
    <text evidence="3">The sequence shown here is derived from an EMBL/GenBank/DDBJ whole genome shotgun (WGS) entry which is preliminary data.</text>
</comment>
<evidence type="ECO:0000313" key="4">
    <source>
        <dbReference type="Proteomes" id="UP000034875"/>
    </source>
</evidence>
<dbReference type="InterPro" id="IPR048846">
    <property type="entry name" value="PaaX-like_central"/>
</dbReference>
<feature type="domain" description="Transcriptional repressor PaaX-like central Cas2-like" evidence="2">
    <location>
        <begin position="104"/>
        <end position="175"/>
    </location>
</feature>
<evidence type="ECO:0000313" key="3">
    <source>
        <dbReference type="EMBL" id="KKS43597.1"/>
    </source>
</evidence>
<dbReference type="PANTHER" id="PTHR30319:SF1">
    <property type="entry name" value="TRANSCRIPTIONAL REPRESSOR PAAX"/>
    <property type="match status" value="1"/>
</dbReference>
<dbReference type="GO" id="GO:0006351">
    <property type="term" value="P:DNA-templated transcription"/>
    <property type="evidence" value="ECO:0007669"/>
    <property type="project" value="TreeGrafter"/>
</dbReference>
<dbReference type="Proteomes" id="UP000034875">
    <property type="component" value="Unassembled WGS sequence"/>
</dbReference>
<evidence type="ECO:0000259" key="2">
    <source>
        <dbReference type="Pfam" id="PF20803"/>
    </source>
</evidence>
<dbReference type="Pfam" id="PF20803">
    <property type="entry name" value="PaaX_M"/>
    <property type="match status" value="1"/>
</dbReference>
<sequence>MGVLERESKRGTRKGQLQKVILGAVATAGVLSVMAVAPNAFQALSMFGFGKKGTHRYTVETSRKRLVHNGLLEYAKEGFLKLTPKGEAKLRQLELHEYKTKKPKRWDKKWRVLIFDIREERKNLRDKVRRTLMIIGFVRLQDSVWVYPYDCEDLVALLKADFKIGKEVLYLIVDKIENDGWLKKQFGF</sequence>
<proteinExistence type="predicted"/>
<keyword evidence="1" id="KW-0812">Transmembrane</keyword>
<evidence type="ECO:0000256" key="1">
    <source>
        <dbReference type="SAM" id="Phobius"/>
    </source>
</evidence>
<dbReference type="Gene3D" id="3.30.70.2650">
    <property type="match status" value="1"/>
</dbReference>